<comment type="caution">
    <text evidence="10">The sequence shown here is derived from an EMBL/GenBank/DDBJ whole genome shotgun (WGS) entry which is preliminary data.</text>
</comment>
<keyword evidence="7" id="KW-0449">Lipoprotein</keyword>
<dbReference type="PANTHER" id="PTHR10969">
    <property type="entry name" value="MICROTUBULE-ASSOCIATED PROTEINS 1A/1B LIGHT CHAIN 3-RELATED"/>
    <property type="match status" value="1"/>
</dbReference>
<gene>
    <name evidence="10" type="ORF">Aory04_000947300</name>
</gene>
<dbReference type="CDD" id="cd16128">
    <property type="entry name" value="Ubl_ATG8"/>
    <property type="match status" value="1"/>
</dbReference>
<keyword evidence="6" id="KW-0472">Membrane</keyword>
<dbReference type="EMBL" id="BSYA01000131">
    <property type="protein sequence ID" value="GMG34062.1"/>
    <property type="molecule type" value="Genomic_DNA"/>
</dbReference>
<dbReference type="GO" id="GO:0031410">
    <property type="term" value="C:cytoplasmic vesicle"/>
    <property type="evidence" value="ECO:0007669"/>
    <property type="project" value="UniProtKB-KW"/>
</dbReference>
<name>A0AAN5C1M1_ASPOZ</name>
<accession>A0AAN5C1M1</accession>
<dbReference type="InterPro" id="IPR029071">
    <property type="entry name" value="Ubiquitin-like_domsf"/>
</dbReference>
<comment type="similarity">
    <text evidence="3 9">Belongs to the ATG8 family.</text>
</comment>
<evidence type="ECO:0000256" key="6">
    <source>
        <dbReference type="ARBA" id="ARBA00023136"/>
    </source>
</evidence>
<reference evidence="10" key="1">
    <citation type="submission" date="2023-04" db="EMBL/GenBank/DDBJ databases">
        <title>Aspergillus oryzae NBRC 4228.</title>
        <authorList>
            <person name="Ichikawa N."/>
            <person name="Sato H."/>
            <person name="Tonouchi N."/>
        </authorList>
    </citation>
    <scope>NUCLEOTIDE SEQUENCE</scope>
    <source>
        <strain evidence="10">NBRC 4228</strain>
    </source>
</reference>
<organism evidence="10 11">
    <name type="scientific">Aspergillus oryzae</name>
    <name type="common">Yellow koji mold</name>
    <dbReference type="NCBI Taxonomy" id="5062"/>
    <lineage>
        <taxon>Eukaryota</taxon>
        <taxon>Fungi</taxon>
        <taxon>Dikarya</taxon>
        <taxon>Ascomycota</taxon>
        <taxon>Pezizomycotina</taxon>
        <taxon>Eurotiomycetes</taxon>
        <taxon>Eurotiomycetidae</taxon>
        <taxon>Eurotiales</taxon>
        <taxon>Aspergillaceae</taxon>
        <taxon>Aspergillus</taxon>
        <taxon>Aspergillus subgen. Circumdati</taxon>
    </lineage>
</organism>
<dbReference type="Pfam" id="PF02991">
    <property type="entry name" value="ATG8"/>
    <property type="match status" value="1"/>
</dbReference>
<evidence type="ECO:0000256" key="1">
    <source>
        <dbReference type="ARBA" id="ARBA00004512"/>
    </source>
</evidence>
<keyword evidence="4" id="KW-0926">Vacuole</keyword>
<sequence length="127" mass="14923">MRSKFKDEHPFEKRKAEAERIRQKYADRIPVRTTLSDPYFVEKSDIATIDKKKYLVPADLTVGQFVYVIRKRIKLSPEKAIFIFVDEVLPPTAALMSSIYEEHKDEDGFLYITYALFFKGGFRHILT</sequence>
<evidence type="ECO:0000256" key="2">
    <source>
        <dbReference type="ARBA" id="ARBA00004592"/>
    </source>
</evidence>
<dbReference type="Gene3D" id="3.10.20.90">
    <property type="entry name" value="Phosphatidylinositol 3-kinase Catalytic Subunit, Chain A, domain 1"/>
    <property type="match status" value="1"/>
</dbReference>
<evidence type="ECO:0000256" key="9">
    <source>
        <dbReference type="RuleBase" id="RU004384"/>
    </source>
</evidence>
<dbReference type="Proteomes" id="UP001165205">
    <property type="component" value="Unassembled WGS sequence"/>
</dbReference>
<comment type="subcellular location">
    <subcellularLocation>
        <location evidence="1">Cytoplasmic vesicle</location>
        <location evidence="1">Autophagosome membrane</location>
        <topology evidence="1">Lipid-anchor</topology>
    </subcellularLocation>
    <subcellularLocation>
        <location evidence="2">Vacuole membrane</location>
        <topology evidence="2">Lipid-anchor</topology>
    </subcellularLocation>
</comment>
<dbReference type="GO" id="GO:0006914">
    <property type="term" value="P:autophagy"/>
    <property type="evidence" value="ECO:0007669"/>
    <property type="project" value="UniProtKB-KW"/>
</dbReference>
<evidence type="ECO:0000256" key="3">
    <source>
        <dbReference type="ARBA" id="ARBA00007293"/>
    </source>
</evidence>
<proteinExistence type="inferred from homology"/>
<dbReference type="GO" id="GO:0000421">
    <property type="term" value="C:autophagosome membrane"/>
    <property type="evidence" value="ECO:0007669"/>
    <property type="project" value="UniProtKB-SubCell"/>
</dbReference>
<keyword evidence="8" id="KW-0968">Cytoplasmic vesicle</keyword>
<evidence type="ECO:0000256" key="5">
    <source>
        <dbReference type="ARBA" id="ARBA00023006"/>
    </source>
</evidence>
<evidence type="ECO:0000256" key="8">
    <source>
        <dbReference type="ARBA" id="ARBA00023329"/>
    </source>
</evidence>
<evidence type="ECO:0000256" key="7">
    <source>
        <dbReference type="ARBA" id="ARBA00023288"/>
    </source>
</evidence>
<evidence type="ECO:0000256" key="4">
    <source>
        <dbReference type="ARBA" id="ARBA00022554"/>
    </source>
</evidence>
<keyword evidence="5 9" id="KW-0072">Autophagy</keyword>
<evidence type="ECO:0000313" key="10">
    <source>
        <dbReference type="EMBL" id="GMG34062.1"/>
    </source>
</evidence>
<dbReference type="InterPro" id="IPR004241">
    <property type="entry name" value="Atg8-like"/>
</dbReference>
<dbReference type="SUPFAM" id="SSF54236">
    <property type="entry name" value="Ubiquitin-like"/>
    <property type="match status" value="1"/>
</dbReference>
<dbReference type="AlphaFoldDB" id="A0AAN5C1M1"/>
<evidence type="ECO:0000313" key="11">
    <source>
        <dbReference type="Proteomes" id="UP001165205"/>
    </source>
</evidence>
<protein>
    <recommendedName>
        <fullName evidence="9">Autophagy-related protein</fullName>
    </recommendedName>
</protein>